<sequence length="91" mass="10546">MGNGRVFTCEQLASALTLVVDNMILKPKVTQDRFLVTLEYKYHKDGKTKRLRQALSKMVMEVFNGTLEAYTYNVRQQIREIIVKGELGYDE</sequence>
<reference evidence="1" key="1">
    <citation type="journal article" date="2021" name="Proc. Natl. Acad. Sci. U.S.A.">
        <title>A Catalog of Tens of Thousands of Viruses from Human Metagenomes Reveals Hidden Associations with Chronic Diseases.</title>
        <authorList>
            <person name="Tisza M.J."/>
            <person name="Buck C.B."/>
        </authorList>
    </citation>
    <scope>NUCLEOTIDE SEQUENCE</scope>
    <source>
        <strain evidence="1">CtUSJ1</strain>
    </source>
</reference>
<accession>A0A8S5NFU9</accession>
<organism evidence="1">
    <name type="scientific">Podoviridae sp. ctUSJ1</name>
    <dbReference type="NCBI Taxonomy" id="2826558"/>
    <lineage>
        <taxon>Viruses</taxon>
        <taxon>Duplodnaviria</taxon>
        <taxon>Heunggongvirae</taxon>
        <taxon>Uroviricota</taxon>
        <taxon>Caudoviricetes</taxon>
    </lineage>
</organism>
<proteinExistence type="predicted"/>
<dbReference type="EMBL" id="BK015155">
    <property type="protein sequence ID" value="DAD93223.1"/>
    <property type="molecule type" value="Genomic_DNA"/>
</dbReference>
<evidence type="ECO:0000313" key="1">
    <source>
        <dbReference type="EMBL" id="DAD93223.1"/>
    </source>
</evidence>
<protein>
    <submittedName>
        <fullName evidence="1">Uncharacterized protein</fullName>
    </submittedName>
</protein>
<name>A0A8S5NFU9_9CAUD</name>